<dbReference type="PANTHER" id="PTHR28037">
    <property type="entry name" value="ALCOHOL O-ACETYLTRANSFERASE 1-RELATED"/>
    <property type="match status" value="1"/>
</dbReference>
<dbReference type="Proteomes" id="UP001381693">
    <property type="component" value="Unassembled WGS sequence"/>
</dbReference>
<keyword evidence="3" id="KW-1185">Reference proteome</keyword>
<accession>A0AAN8ZZI0</accession>
<dbReference type="GO" id="GO:0003824">
    <property type="term" value="F:catalytic activity"/>
    <property type="evidence" value="ECO:0007669"/>
    <property type="project" value="InterPro"/>
</dbReference>
<dbReference type="InterPro" id="IPR023213">
    <property type="entry name" value="CAT-like_dom_sf"/>
</dbReference>
<reference evidence="2 3" key="1">
    <citation type="submission" date="2023-11" db="EMBL/GenBank/DDBJ databases">
        <title>Halocaridina rubra genome assembly.</title>
        <authorList>
            <person name="Smith C."/>
        </authorList>
    </citation>
    <scope>NUCLEOTIDE SEQUENCE [LARGE SCALE GENOMIC DNA]</scope>
    <source>
        <strain evidence="2">EP-1</strain>
        <tissue evidence="2">Whole</tissue>
    </source>
</reference>
<dbReference type="InterPro" id="IPR001242">
    <property type="entry name" value="Condensation_dom"/>
</dbReference>
<dbReference type="Pfam" id="PF00668">
    <property type="entry name" value="Condensation"/>
    <property type="match status" value="1"/>
</dbReference>
<evidence type="ECO:0000313" key="2">
    <source>
        <dbReference type="EMBL" id="KAK7069024.1"/>
    </source>
</evidence>
<proteinExistence type="predicted"/>
<dbReference type="Gene3D" id="3.30.559.30">
    <property type="entry name" value="Nonribosomal peptide synthetase, condensation domain"/>
    <property type="match status" value="1"/>
</dbReference>
<dbReference type="AlphaFoldDB" id="A0AAN8ZZI0"/>
<dbReference type="SUPFAM" id="SSF52777">
    <property type="entry name" value="CoA-dependent acyltransferases"/>
    <property type="match status" value="2"/>
</dbReference>
<dbReference type="Gene3D" id="3.30.559.10">
    <property type="entry name" value="Chloramphenicol acetyltransferase-like domain"/>
    <property type="match status" value="1"/>
</dbReference>
<dbReference type="InterPro" id="IPR052058">
    <property type="entry name" value="Alcohol_O-acetyltransferase"/>
</dbReference>
<protein>
    <recommendedName>
        <fullName evidence="1">Condensation domain-containing protein</fullName>
    </recommendedName>
</protein>
<feature type="domain" description="Condensation" evidence="1">
    <location>
        <begin position="49"/>
        <end position="494"/>
    </location>
</feature>
<gene>
    <name evidence="2" type="ORF">SK128_007337</name>
</gene>
<evidence type="ECO:0000313" key="3">
    <source>
        <dbReference type="Proteomes" id="UP001381693"/>
    </source>
</evidence>
<name>A0AAN8ZZI0_HALRR</name>
<dbReference type="PANTHER" id="PTHR28037:SF1">
    <property type="entry name" value="ALCOHOL O-ACETYLTRANSFERASE 1-RELATED"/>
    <property type="match status" value="1"/>
</dbReference>
<comment type="caution">
    <text evidence="2">The sequence shown here is derived from an EMBL/GenBank/DDBJ whole genome shotgun (WGS) entry which is preliminary data.</text>
</comment>
<sequence length="494" mass="57568">MHNIRRCLGYISRKRHSLPISSFIRHVSDKSSKKDIQWLWEADRGVKSFHEAFRNGTRMGLLEITLNTDQPIQPDLFSQAVQHLYKKTPFLQISLQKRNDVLWFCQPSELQIDFEIANGKRSTNDIIYQTWKAGYRPDFTQWKIRLIPKNIETPCPMEGIRDKFPYQYDLFFTIHHGWCDGMGVLHVLSTLQKILNDMLGGRPVIDEDFSAFSLDHELIDMMNRVKENFQRDRKHFEKVKSTIPPSTRIPYMFQAFPPPKISKPFTSHIKSTLDPLVVENFRKISKEAGIKLNSSIMAVIATAIVELVKSKGIVHDTYDIIGNIQTDQRRYLKPSNVSHKCGNYSIPMSYTMRVDKNIRDNFWDFCKVMNTEVQGLLTQGYPLEQGVAKSLIDAELPVSDYTNIVRPAVHDFTITNLGDVSKFFSSDAEHVRITRLASVNFFHRYLHNSFHELSYLWNRMYYTFSYATNYFSDETAQLLNDKIISLLRELSRKP</sequence>
<organism evidence="2 3">
    <name type="scientific">Halocaridina rubra</name>
    <name type="common">Hawaiian red shrimp</name>
    <dbReference type="NCBI Taxonomy" id="373956"/>
    <lineage>
        <taxon>Eukaryota</taxon>
        <taxon>Metazoa</taxon>
        <taxon>Ecdysozoa</taxon>
        <taxon>Arthropoda</taxon>
        <taxon>Crustacea</taxon>
        <taxon>Multicrustacea</taxon>
        <taxon>Malacostraca</taxon>
        <taxon>Eumalacostraca</taxon>
        <taxon>Eucarida</taxon>
        <taxon>Decapoda</taxon>
        <taxon>Pleocyemata</taxon>
        <taxon>Caridea</taxon>
        <taxon>Atyoidea</taxon>
        <taxon>Atyidae</taxon>
        <taxon>Halocaridina</taxon>
    </lineage>
</organism>
<evidence type="ECO:0000259" key="1">
    <source>
        <dbReference type="Pfam" id="PF00668"/>
    </source>
</evidence>
<dbReference type="EMBL" id="JAXCGZ010017048">
    <property type="protein sequence ID" value="KAK7069024.1"/>
    <property type="molecule type" value="Genomic_DNA"/>
</dbReference>